<keyword evidence="2" id="KW-1185">Reference proteome</keyword>
<name>A0ABR3GFR9_9PEZI</name>
<gene>
    <name evidence="1" type="ORF">Q9L58_006240</name>
</gene>
<accession>A0ABR3GFR9</accession>
<dbReference type="Proteomes" id="UP001447188">
    <property type="component" value="Unassembled WGS sequence"/>
</dbReference>
<protein>
    <submittedName>
        <fullName evidence="1">Uncharacterized protein</fullName>
    </submittedName>
</protein>
<evidence type="ECO:0000313" key="2">
    <source>
        <dbReference type="Proteomes" id="UP001447188"/>
    </source>
</evidence>
<sequence>MSETSPPVDNSTVLLPSTLLLKLEKFIKSLDEFKTETDLIQSNSSLNHGLDGLAEMREHVEQCSSQLEEIVAVRKLVQQVCNENSDWELDERAKLIGLRIALIRHSVQLQGTVREFNNILSAYAT</sequence>
<dbReference type="EMBL" id="JBBBZM010000084">
    <property type="protein sequence ID" value="KAL0634807.1"/>
    <property type="molecule type" value="Genomic_DNA"/>
</dbReference>
<reference evidence="1 2" key="1">
    <citation type="submission" date="2024-02" db="EMBL/GenBank/DDBJ databases">
        <title>Discinaceae phylogenomics.</title>
        <authorList>
            <person name="Dirks A.C."/>
            <person name="James T.Y."/>
        </authorList>
    </citation>
    <scope>NUCLEOTIDE SEQUENCE [LARGE SCALE GENOMIC DNA]</scope>
    <source>
        <strain evidence="1 2">ACD0624</strain>
    </source>
</reference>
<comment type="caution">
    <text evidence="1">The sequence shown here is derived from an EMBL/GenBank/DDBJ whole genome shotgun (WGS) entry which is preliminary data.</text>
</comment>
<proteinExistence type="predicted"/>
<organism evidence="1 2">
    <name type="scientific">Discina gigas</name>
    <dbReference type="NCBI Taxonomy" id="1032678"/>
    <lineage>
        <taxon>Eukaryota</taxon>
        <taxon>Fungi</taxon>
        <taxon>Dikarya</taxon>
        <taxon>Ascomycota</taxon>
        <taxon>Pezizomycotina</taxon>
        <taxon>Pezizomycetes</taxon>
        <taxon>Pezizales</taxon>
        <taxon>Discinaceae</taxon>
        <taxon>Discina</taxon>
    </lineage>
</organism>
<evidence type="ECO:0000313" key="1">
    <source>
        <dbReference type="EMBL" id="KAL0634807.1"/>
    </source>
</evidence>